<keyword evidence="5" id="KW-1185">Reference proteome</keyword>
<reference evidence="4 5" key="1">
    <citation type="submission" date="2020-07" db="EMBL/GenBank/DDBJ databases">
        <title>Halomonas sp. QX-2 draft genome sequence.</title>
        <authorList>
            <person name="Qiu X."/>
        </authorList>
    </citation>
    <scope>NUCLEOTIDE SEQUENCE [LARGE SCALE GENOMIC DNA]</scope>
    <source>
        <strain evidence="4 5">QX-2</strain>
    </source>
</reference>
<dbReference type="PANTHER" id="PTHR41517:SF1">
    <property type="entry name" value="CUPIN"/>
    <property type="match status" value="1"/>
</dbReference>
<dbReference type="RefSeq" id="WP_180090908.1">
    <property type="nucleotide sequence ID" value="NZ_CAXAZJ010000006.1"/>
</dbReference>
<feature type="domain" description="Cupin type-2" evidence="3">
    <location>
        <begin position="227"/>
        <end position="293"/>
    </location>
</feature>
<protein>
    <submittedName>
        <fullName evidence="4">Cupin domain-containing protein</fullName>
    </submittedName>
</protein>
<dbReference type="InterPro" id="IPR014710">
    <property type="entry name" value="RmlC-like_jellyroll"/>
</dbReference>
<sequence>MSNLPNSQLMADLTVQLPEAPLTTAQRRARFFNSGNAFNIKLPPVPPASFNTHAALALDSDVSATFECDQSGVLNCEMAATTPLMLARYLSLATDDEQNLSAPASQLICFVITGTGYCRDDDEVWEWGPGDVLLLPGEGRVSLGADANGALLWLVGNDPLLAFEKLRGSAESIEPVHYTAAEIRRQLSLLATLKSDANTSGTALIFSSETLEAERNITPSLTLSFNTLAPDCTQRAHRHNSAAITLIVQGDGCYSMIDKQHCKWQQWTTMVTPPGSIHSHHNLGNETALFLIVQDGGLHYHARTMGFEFVE</sequence>
<dbReference type="AlphaFoldDB" id="A0A7Z0N5A5"/>
<evidence type="ECO:0000256" key="1">
    <source>
        <dbReference type="ARBA" id="ARBA00022964"/>
    </source>
</evidence>
<name>A0A7Z0N5A5_9GAMM</name>
<keyword evidence="1" id="KW-0223">Dioxygenase</keyword>
<evidence type="ECO:0000256" key="2">
    <source>
        <dbReference type="ARBA" id="ARBA00023002"/>
    </source>
</evidence>
<dbReference type="EMBL" id="JACCGK010000004">
    <property type="protein sequence ID" value="NYT71893.1"/>
    <property type="molecule type" value="Genomic_DNA"/>
</dbReference>
<dbReference type="Proteomes" id="UP000520876">
    <property type="component" value="Unassembled WGS sequence"/>
</dbReference>
<accession>A0A7Z0N5A5</accession>
<dbReference type="Gene3D" id="2.60.120.10">
    <property type="entry name" value="Jelly Rolls"/>
    <property type="match status" value="2"/>
</dbReference>
<dbReference type="InterPro" id="IPR011051">
    <property type="entry name" value="RmlC_Cupin_sf"/>
</dbReference>
<evidence type="ECO:0000259" key="3">
    <source>
        <dbReference type="Pfam" id="PF07883"/>
    </source>
</evidence>
<dbReference type="Pfam" id="PF07883">
    <property type="entry name" value="Cupin_2"/>
    <property type="match status" value="1"/>
</dbReference>
<dbReference type="SUPFAM" id="SSF51182">
    <property type="entry name" value="RmlC-like cupins"/>
    <property type="match status" value="1"/>
</dbReference>
<evidence type="ECO:0000313" key="4">
    <source>
        <dbReference type="EMBL" id="NYT71893.1"/>
    </source>
</evidence>
<comment type="caution">
    <text evidence="4">The sequence shown here is derived from an EMBL/GenBank/DDBJ whole genome shotgun (WGS) entry which is preliminary data.</text>
</comment>
<organism evidence="4 5">
    <name type="scientific">Vreelandella sedimenti</name>
    <dbReference type="NCBI Taxonomy" id="2729618"/>
    <lineage>
        <taxon>Bacteria</taxon>
        <taxon>Pseudomonadati</taxon>
        <taxon>Pseudomonadota</taxon>
        <taxon>Gammaproteobacteria</taxon>
        <taxon>Oceanospirillales</taxon>
        <taxon>Halomonadaceae</taxon>
        <taxon>Vreelandella</taxon>
    </lineage>
</organism>
<dbReference type="PANTHER" id="PTHR41517">
    <property type="entry name" value="1,2-DIOXYGENASE PROTEIN-RELATED"/>
    <property type="match status" value="1"/>
</dbReference>
<evidence type="ECO:0000313" key="5">
    <source>
        <dbReference type="Proteomes" id="UP000520876"/>
    </source>
</evidence>
<dbReference type="InterPro" id="IPR013096">
    <property type="entry name" value="Cupin_2"/>
</dbReference>
<gene>
    <name evidence="4" type="ORF">HZU72_05555</name>
</gene>
<dbReference type="GO" id="GO:0051213">
    <property type="term" value="F:dioxygenase activity"/>
    <property type="evidence" value="ECO:0007669"/>
    <property type="project" value="UniProtKB-KW"/>
</dbReference>
<keyword evidence="2" id="KW-0560">Oxidoreductase</keyword>
<proteinExistence type="predicted"/>
<dbReference type="InterPro" id="IPR047183">
    <property type="entry name" value="GDO-like"/>
</dbReference>